<comment type="caution">
    <text evidence="2">The sequence shown here is derived from an EMBL/GenBank/DDBJ whole genome shotgun (WGS) entry which is preliminary data.</text>
</comment>
<protein>
    <recommendedName>
        <fullName evidence="4">RNA-directed DNA polymerase from mobile element jockey-like</fullName>
    </recommendedName>
</protein>
<dbReference type="AlphaFoldDB" id="A0A3M7QXS1"/>
<sequence length="188" mass="21810">MLQVETTNAASVVSNITITRISTQKKRGRPPKIRDEIDQESDQNPRKRQDKTKINHFKEITKFYELLNFFPLKTSIDTIHKTLNIEKIEERTNSLFIKFLKSRSNHALIAEEINKFKKNKTAEALNRGLKRGIKPLETALEYSSVWSPHDKTDIKIPERVQSKATKLVTSLRFLTYAEILEKINSTTL</sequence>
<evidence type="ECO:0000256" key="1">
    <source>
        <dbReference type="SAM" id="MobiDB-lite"/>
    </source>
</evidence>
<reference evidence="2 3" key="1">
    <citation type="journal article" date="2018" name="Sci. Rep.">
        <title>Genomic signatures of local adaptation to the degree of environmental predictability in rotifers.</title>
        <authorList>
            <person name="Franch-Gras L."/>
            <person name="Hahn C."/>
            <person name="Garcia-Roger E.M."/>
            <person name="Carmona M.J."/>
            <person name="Serra M."/>
            <person name="Gomez A."/>
        </authorList>
    </citation>
    <scope>NUCLEOTIDE SEQUENCE [LARGE SCALE GENOMIC DNA]</scope>
    <source>
        <strain evidence="2">HYR1</strain>
    </source>
</reference>
<evidence type="ECO:0008006" key="4">
    <source>
        <dbReference type="Google" id="ProtNLM"/>
    </source>
</evidence>
<feature type="region of interest" description="Disordered" evidence="1">
    <location>
        <begin position="21"/>
        <end position="50"/>
    </location>
</feature>
<keyword evidence="3" id="KW-1185">Reference proteome</keyword>
<dbReference type="Proteomes" id="UP000276133">
    <property type="component" value="Unassembled WGS sequence"/>
</dbReference>
<evidence type="ECO:0000313" key="3">
    <source>
        <dbReference type="Proteomes" id="UP000276133"/>
    </source>
</evidence>
<accession>A0A3M7QXS1</accession>
<proteinExistence type="predicted"/>
<dbReference type="EMBL" id="REGN01004851">
    <property type="protein sequence ID" value="RNA15901.1"/>
    <property type="molecule type" value="Genomic_DNA"/>
</dbReference>
<evidence type="ECO:0000313" key="2">
    <source>
        <dbReference type="EMBL" id="RNA15901.1"/>
    </source>
</evidence>
<gene>
    <name evidence="2" type="ORF">BpHYR1_053393</name>
</gene>
<name>A0A3M7QXS1_BRAPC</name>
<organism evidence="2 3">
    <name type="scientific">Brachionus plicatilis</name>
    <name type="common">Marine rotifer</name>
    <name type="synonym">Brachionus muelleri</name>
    <dbReference type="NCBI Taxonomy" id="10195"/>
    <lineage>
        <taxon>Eukaryota</taxon>
        <taxon>Metazoa</taxon>
        <taxon>Spiralia</taxon>
        <taxon>Gnathifera</taxon>
        <taxon>Rotifera</taxon>
        <taxon>Eurotatoria</taxon>
        <taxon>Monogononta</taxon>
        <taxon>Pseudotrocha</taxon>
        <taxon>Ploima</taxon>
        <taxon>Brachionidae</taxon>
        <taxon>Brachionus</taxon>
    </lineage>
</organism>